<keyword evidence="6 8" id="KW-0472">Membrane</keyword>
<evidence type="ECO:0000256" key="8">
    <source>
        <dbReference type="SAM" id="Phobius"/>
    </source>
</evidence>
<feature type="compositionally biased region" description="Basic and acidic residues" evidence="7">
    <location>
        <begin position="40"/>
        <end position="53"/>
    </location>
</feature>
<dbReference type="SMART" id="SM00503">
    <property type="entry name" value="SynN"/>
    <property type="match status" value="1"/>
</dbReference>
<feature type="domain" description="T-SNARE coiled-coil homology" evidence="9">
    <location>
        <begin position="225"/>
        <end position="287"/>
    </location>
</feature>
<evidence type="ECO:0000256" key="6">
    <source>
        <dbReference type="ARBA" id="ARBA00023136"/>
    </source>
</evidence>
<dbReference type="CDD" id="cd15849">
    <property type="entry name" value="SNARE_Sso1"/>
    <property type="match status" value="1"/>
</dbReference>
<dbReference type="Pfam" id="PF05739">
    <property type="entry name" value="SNARE"/>
    <property type="match status" value="1"/>
</dbReference>
<evidence type="ECO:0000256" key="4">
    <source>
        <dbReference type="ARBA" id="ARBA00022989"/>
    </source>
</evidence>
<name>A0A9P6TG82_9BASI</name>
<accession>A0A9P6TG82</accession>
<evidence type="ECO:0000259" key="9">
    <source>
        <dbReference type="PROSITE" id="PS50192"/>
    </source>
</evidence>
<evidence type="ECO:0000256" key="7">
    <source>
        <dbReference type="SAM" id="MobiDB-lite"/>
    </source>
</evidence>
<dbReference type="InterPro" id="IPR010989">
    <property type="entry name" value="SNARE"/>
</dbReference>
<dbReference type="Pfam" id="PF00804">
    <property type="entry name" value="Syntaxin"/>
    <property type="match status" value="1"/>
</dbReference>
<evidence type="ECO:0000256" key="1">
    <source>
        <dbReference type="ARBA" id="ARBA00004211"/>
    </source>
</evidence>
<dbReference type="PANTHER" id="PTHR19957:SF307">
    <property type="entry name" value="PROTEIN SSO1-RELATED"/>
    <property type="match status" value="1"/>
</dbReference>
<dbReference type="GO" id="GO:0031201">
    <property type="term" value="C:SNARE complex"/>
    <property type="evidence" value="ECO:0007669"/>
    <property type="project" value="TreeGrafter"/>
</dbReference>
<keyword evidence="4 8" id="KW-1133">Transmembrane helix</keyword>
<feature type="compositionally biased region" description="Polar residues" evidence="7">
    <location>
        <begin position="27"/>
        <end position="39"/>
    </location>
</feature>
<gene>
    <name evidence="10" type="ORF">CROQUDRAFT_320983</name>
</gene>
<dbReference type="GO" id="GO:0005484">
    <property type="term" value="F:SNAP receptor activity"/>
    <property type="evidence" value="ECO:0007669"/>
    <property type="project" value="TreeGrafter"/>
</dbReference>
<dbReference type="PROSITE" id="PS50192">
    <property type="entry name" value="T_SNARE"/>
    <property type="match status" value="1"/>
</dbReference>
<reference evidence="10" key="1">
    <citation type="submission" date="2013-11" db="EMBL/GenBank/DDBJ databases">
        <title>Genome sequence of the fusiform rust pathogen reveals effectors for host alternation and coevolution with pine.</title>
        <authorList>
            <consortium name="DOE Joint Genome Institute"/>
            <person name="Smith K."/>
            <person name="Pendleton A."/>
            <person name="Kubisiak T."/>
            <person name="Anderson C."/>
            <person name="Salamov A."/>
            <person name="Aerts A."/>
            <person name="Riley R."/>
            <person name="Clum A."/>
            <person name="Lindquist E."/>
            <person name="Ence D."/>
            <person name="Campbell M."/>
            <person name="Kronenberg Z."/>
            <person name="Feau N."/>
            <person name="Dhillon B."/>
            <person name="Hamelin R."/>
            <person name="Burleigh J."/>
            <person name="Smith J."/>
            <person name="Yandell M."/>
            <person name="Nelson C."/>
            <person name="Grigoriev I."/>
            <person name="Davis J."/>
        </authorList>
    </citation>
    <scope>NUCLEOTIDE SEQUENCE</scope>
    <source>
        <strain evidence="10">G11</strain>
    </source>
</reference>
<dbReference type="SMART" id="SM00397">
    <property type="entry name" value="t_SNARE"/>
    <property type="match status" value="1"/>
</dbReference>
<dbReference type="CDD" id="cd00179">
    <property type="entry name" value="SynN"/>
    <property type="match status" value="1"/>
</dbReference>
<evidence type="ECO:0000256" key="3">
    <source>
        <dbReference type="ARBA" id="ARBA00022692"/>
    </source>
</evidence>
<evidence type="ECO:0000313" key="10">
    <source>
        <dbReference type="EMBL" id="KAG0149513.1"/>
    </source>
</evidence>
<dbReference type="GO" id="GO:0012505">
    <property type="term" value="C:endomembrane system"/>
    <property type="evidence" value="ECO:0007669"/>
    <property type="project" value="TreeGrafter"/>
</dbReference>
<dbReference type="GO" id="GO:0048278">
    <property type="term" value="P:vesicle docking"/>
    <property type="evidence" value="ECO:0007669"/>
    <property type="project" value="TreeGrafter"/>
</dbReference>
<dbReference type="Gene3D" id="1.20.58.70">
    <property type="match status" value="1"/>
</dbReference>
<dbReference type="FunFam" id="1.20.58.70:FF:000008">
    <property type="entry name" value="Syntaxin family protein"/>
    <property type="match status" value="1"/>
</dbReference>
<dbReference type="GO" id="GO:0006886">
    <property type="term" value="P:intracellular protein transport"/>
    <property type="evidence" value="ECO:0007669"/>
    <property type="project" value="TreeGrafter"/>
</dbReference>
<comment type="subcellular location">
    <subcellularLocation>
        <location evidence="1">Membrane</location>
        <topology evidence="1">Single-pass type IV membrane protein</topology>
    </subcellularLocation>
</comment>
<dbReference type="GO" id="GO:0006887">
    <property type="term" value="P:exocytosis"/>
    <property type="evidence" value="ECO:0007669"/>
    <property type="project" value="TreeGrafter"/>
</dbReference>
<evidence type="ECO:0000256" key="2">
    <source>
        <dbReference type="ARBA" id="ARBA00009063"/>
    </source>
</evidence>
<dbReference type="GO" id="GO:0006906">
    <property type="term" value="P:vesicle fusion"/>
    <property type="evidence" value="ECO:0007669"/>
    <property type="project" value="TreeGrafter"/>
</dbReference>
<comment type="similarity">
    <text evidence="2">Belongs to the syntaxin family.</text>
</comment>
<proteinExistence type="inferred from homology"/>
<keyword evidence="3 8" id="KW-0812">Transmembrane</keyword>
<comment type="caution">
    <text evidence="10">The sequence shown here is derived from an EMBL/GenBank/DDBJ whole genome shotgun (WGS) entry which is preliminary data.</text>
</comment>
<dbReference type="GO" id="GO:0000149">
    <property type="term" value="F:SNARE binding"/>
    <property type="evidence" value="ECO:0007669"/>
    <property type="project" value="TreeGrafter"/>
</dbReference>
<keyword evidence="11" id="KW-1185">Reference proteome</keyword>
<sequence>MARDRLAAMRANQGVNYGSNPAPPSIVNANTNAGYGSHQSQKEHSPDKAESYEMQEGKHLDMPAFMNEVSSLNDGIRSVNDNIDRIRDLHSRALSELDEAQHQSITIQLAALTTETSRLTNNVKNRINSLKASTEGLPHSGDTNVRLTQVGALKKRLMDTITKYQSVEQESRQKYKARMERQYRIVKPDATEDEIRQAVDSDDGGQIFSQALMTSNRYGDARAAYNEVKERHEDVKRIEQTLTELMQMFNDLATMVEEQHHVVENVEATAADVDRDMEQAGVHITKAKKSAAAARKKRWICFWIFVLLLLIAAAIIAAVVVTQNKNNK</sequence>
<dbReference type="Proteomes" id="UP000886653">
    <property type="component" value="Unassembled WGS sequence"/>
</dbReference>
<evidence type="ECO:0000313" key="11">
    <source>
        <dbReference type="Proteomes" id="UP000886653"/>
    </source>
</evidence>
<dbReference type="InterPro" id="IPR006011">
    <property type="entry name" value="Syntaxin_N"/>
</dbReference>
<dbReference type="PANTHER" id="PTHR19957">
    <property type="entry name" value="SYNTAXIN"/>
    <property type="match status" value="1"/>
</dbReference>
<dbReference type="InterPro" id="IPR000727">
    <property type="entry name" value="T_SNARE_dom"/>
</dbReference>
<feature type="transmembrane region" description="Helical" evidence="8">
    <location>
        <begin position="299"/>
        <end position="321"/>
    </location>
</feature>
<protein>
    <recommendedName>
        <fullName evidence="9">t-SNARE coiled-coil homology domain-containing protein</fullName>
    </recommendedName>
</protein>
<keyword evidence="5" id="KW-0175">Coiled coil</keyword>
<dbReference type="InterPro" id="IPR045242">
    <property type="entry name" value="Syntaxin"/>
</dbReference>
<dbReference type="GO" id="GO:0005886">
    <property type="term" value="C:plasma membrane"/>
    <property type="evidence" value="ECO:0007669"/>
    <property type="project" value="TreeGrafter"/>
</dbReference>
<feature type="region of interest" description="Disordered" evidence="7">
    <location>
        <begin position="1"/>
        <end position="53"/>
    </location>
</feature>
<dbReference type="SUPFAM" id="SSF47661">
    <property type="entry name" value="t-snare proteins"/>
    <property type="match status" value="1"/>
</dbReference>
<dbReference type="OrthoDB" id="10255013at2759"/>
<organism evidence="10 11">
    <name type="scientific">Cronartium quercuum f. sp. fusiforme G11</name>
    <dbReference type="NCBI Taxonomy" id="708437"/>
    <lineage>
        <taxon>Eukaryota</taxon>
        <taxon>Fungi</taxon>
        <taxon>Dikarya</taxon>
        <taxon>Basidiomycota</taxon>
        <taxon>Pucciniomycotina</taxon>
        <taxon>Pucciniomycetes</taxon>
        <taxon>Pucciniales</taxon>
        <taxon>Coleosporiaceae</taxon>
        <taxon>Cronartium</taxon>
    </lineage>
</organism>
<dbReference type="EMBL" id="MU167227">
    <property type="protein sequence ID" value="KAG0149513.1"/>
    <property type="molecule type" value="Genomic_DNA"/>
</dbReference>
<evidence type="ECO:0000256" key="5">
    <source>
        <dbReference type="ARBA" id="ARBA00023054"/>
    </source>
</evidence>
<dbReference type="AlphaFoldDB" id="A0A9P6TG82"/>